<dbReference type="AlphaFoldDB" id="A0A9D4IG84"/>
<gene>
    <name evidence="1" type="ORF">DPMN_173587</name>
</gene>
<evidence type="ECO:0000313" key="2">
    <source>
        <dbReference type="Proteomes" id="UP000828390"/>
    </source>
</evidence>
<organism evidence="1 2">
    <name type="scientific">Dreissena polymorpha</name>
    <name type="common">Zebra mussel</name>
    <name type="synonym">Mytilus polymorpha</name>
    <dbReference type="NCBI Taxonomy" id="45954"/>
    <lineage>
        <taxon>Eukaryota</taxon>
        <taxon>Metazoa</taxon>
        <taxon>Spiralia</taxon>
        <taxon>Lophotrochozoa</taxon>
        <taxon>Mollusca</taxon>
        <taxon>Bivalvia</taxon>
        <taxon>Autobranchia</taxon>
        <taxon>Heteroconchia</taxon>
        <taxon>Euheterodonta</taxon>
        <taxon>Imparidentia</taxon>
        <taxon>Neoheterodontei</taxon>
        <taxon>Myida</taxon>
        <taxon>Dreissenoidea</taxon>
        <taxon>Dreissenidae</taxon>
        <taxon>Dreissena</taxon>
    </lineage>
</organism>
<name>A0A9D4IG84_DREPO</name>
<dbReference type="Proteomes" id="UP000828390">
    <property type="component" value="Unassembled WGS sequence"/>
</dbReference>
<sequence length="58" mass="6373">MCGKLGAVFNPMPRGDLSKNTMGLAQQLRRIGRLSHSAASRSFAIGLAHVRTHKSQRR</sequence>
<reference evidence="1" key="1">
    <citation type="journal article" date="2019" name="bioRxiv">
        <title>The Genome of the Zebra Mussel, Dreissena polymorpha: A Resource for Invasive Species Research.</title>
        <authorList>
            <person name="McCartney M.A."/>
            <person name="Auch B."/>
            <person name="Kono T."/>
            <person name="Mallez S."/>
            <person name="Zhang Y."/>
            <person name="Obille A."/>
            <person name="Becker A."/>
            <person name="Abrahante J.E."/>
            <person name="Garbe J."/>
            <person name="Badalamenti J.P."/>
            <person name="Herman A."/>
            <person name="Mangelson H."/>
            <person name="Liachko I."/>
            <person name="Sullivan S."/>
            <person name="Sone E.D."/>
            <person name="Koren S."/>
            <person name="Silverstein K.A.T."/>
            <person name="Beckman K.B."/>
            <person name="Gohl D.M."/>
        </authorList>
    </citation>
    <scope>NUCLEOTIDE SEQUENCE</scope>
    <source>
        <strain evidence="1">Duluth1</strain>
        <tissue evidence="1">Whole animal</tissue>
    </source>
</reference>
<protein>
    <submittedName>
        <fullName evidence="1">Uncharacterized protein</fullName>
    </submittedName>
</protein>
<accession>A0A9D4IG84</accession>
<keyword evidence="2" id="KW-1185">Reference proteome</keyword>
<evidence type="ECO:0000313" key="1">
    <source>
        <dbReference type="EMBL" id="KAH3772249.1"/>
    </source>
</evidence>
<dbReference type="EMBL" id="JAIWYP010000009">
    <property type="protein sequence ID" value="KAH3772249.1"/>
    <property type="molecule type" value="Genomic_DNA"/>
</dbReference>
<reference evidence="1" key="2">
    <citation type="submission" date="2020-11" db="EMBL/GenBank/DDBJ databases">
        <authorList>
            <person name="McCartney M.A."/>
            <person name="Auch B."/>
            <person name="Kono T."/>
            <person name="Mallez S."/>
            <person name="Becker A."/>
            <person name="Gohl D.M."/>
            <person name="Silverstein K.A.T."/>
            <person name="Koren S."/>
            <person name="Bechman K.B."/>
            <person name="Herman A."/>
            <person name="Abrahante J.E."/>
            <person name="Garbe J."/>
        </authorList>
    </citation>
    <scope>NUCLEOTIDE SEQUENCE</scope>
    <source>
        <strain evidence="1">Duluth1</strain>
        <tissue evidence="1">Whole animal</tissue>
    </source>
</reference>
<proteinExistence type="predicted"/>
<comment type="caution">
    <text evidence="1">The sequence shown here is derived from an EMBL/GenBank/DDBJ whole genome shotgun (WGS) entry which is preliminary data.</text>
</comment>